<dbReference type="PROSITE" id="PS51257">
    <property type="entry name" value="PROKAR_LIPOPROTEIN"/>
    <property type="match status" value="1"/>
</dbReference>
<gene>
    <name evidence="2" type="ORF">Fuma_06093</name>
</gene>
<proteinExistence type="predicted"/>
<reference evidence="2 3" key="1">
    <citation type="journal article" date="2016" name="Front. Microbiol.">
        <title>Fuerstia marisgermanicae gen. nov., sp. nov., an Unusual Member of the Phylum Planctomycetes from the German Wadden Sea.</title>
        <authorList>
            <person name="Kohn T."/>
            <person name="Heuer A."/>
            <person name="Jogler M."/>
            <person name="Vollmers J."/>
            <person name="Boedeker C."/>
            <person name="Bunk B."/>
            <person name="Rast P."/>
            <person name="Borchert D."/>
            <person name="Glockner I."/>
            <person name="Freese H.M."/>
            <person name="Klenk H.P."/>
            <person name="Overmann J."/>
            <person name="Kaster A.K."/>
            <person name="Rohde M."/>
            <person name="Wiegand S."/>
            <person name="Jogler C."/>
        </authorList>
    </citation>
    <scope>NUCLEOTIDE SEQUENCE [LARGE SCALE GENOMIC DNA]</scope>
    <source>
        <strain evidence="2 3">NH11</strain>
    </source>
</reference>
<feature type="signal peptide" evidence="1">
    <location>
        <begin position="1"/>
        <end position="18"/>
    </location>
</feature>
<keyword evidence="1" id="KW-0732">Signal</keyword>
<evidence type="ECO:0000256" key="1">
    <source>
        <dbReference type="SAM" id="SignalP"/>
    </source>
</evidence>
<evidence type="ECO:0000313" key="2">
    <source>
        <dbReference type="EMBL" id="APZ96424.1"/>
    </source>
</evidence>
<dbReference type="KEGG" id="fmr:Fuma_06093"/>
<dbReference type="STRING" id="1891926.Fuma_06093"/>
<organism evidence="2 3">
    <name type="scientific">Fuerstiella marisgermanici</name>
    <dbReference type="NCBI Taxonomy" id="1891926"/>
    <lineage>
        <taxon>Bacteria</taxon>
        <taxon>Pseudomonadati</taxon>
        <taxon>Planctomycetota</taxon>
        <taxon>Planctomycetia</taxon>
        <taxon>Planctomycetales</taxon>
        <taxon>Planctomycetaceae</taxon>
        <taxon>Fuerstiella</taxon>
    </lineage>
</organism>
<dbReference type="EMBL" id="CP017641">
    <property type="protein sequence ID" value="APZ96424.1"/>
    <property type="molecule type" value="Genomic_DNA"/>
</dbReference>
<dbReference type="AlphaFoldDB" id="A0A1P8WQU2"/>
<feature type="chain" id="PRO_5012975784" evidence="1">
    <location>
        <begin position="19"/>
        <end position="152"/>
    </location>
</feature>
<name>A0A1P8WQU2_9PLAN</name>
<protein>
    <submittedName>
        <fullName evidence="2">Uncharacterized protein</fullName>
    </submittedName>
</protein>
<dbReference type="Proteomes" id="UP000187735">
    <property type="component" value="Chromosome"/>
</dbReference>
<evidence type="ECO:0000313" key="3">
    <source>
        <dbReference type="Proteomes" id="UP000187735"/>
    </source>
</evidence>
<sequence precursor="true">MFHSAAKLLTLLSVLFHAGMGCCAHHHHCSVLNSTPEVAEQQKSQDTHQCSCKFHSHCSTDTSENADDDEPDHSSCPCGEGHSACSTHCSWLTNSKVELPTDDGVVLPLALADVCSLHTASDALIASGFLHGPPSMAESTDTLRARTQVWRL</sequence>
<accession>A0A1P8WQU2</accession>
<keyword evidence="3" id="KW-1185">Reference proteome</keyword>